<proteinExistence type="predicted"/>
<gene>
    <name evidence="2" type="ORF">KK1_031332</name>
</gene>
<evidence type="ECO:0000313" key="3">
    <source>
        <dbReference type="Proteomes" id="UP000075243"/>
    </source>
</evidence>
<dbReference type="STRING" id="3821.A0A151RWV4"/>
<organism evidence="2 3">
    <name type="scientific">Cajanus cajan</name>
    <name type="common">Pigeon pea</name>
    <name type="synonym">Cajanus indicus</name>
    <dbReference type="NCBI Taxonomy" id="3821"/>
    <lineage>
        <taxon>Eukaryota</taxon>
        <taxon>Viridiplantae</taxon>
        <taxon>Streptophyta</taxon>
        <taxon>Embryophyta</taxon>
        <taxon>Tracheophyta</taxon>
        <taxon>Spermatophyta</taxon>
        <taxon>Magnoliopsida</taxon>
        <taxon>eudicotyledons</taxon>
        <taxon>Gunneridae</taxon>
        <taxon>Pentapetalae</taxon>
        <taxon>rosids</taxon>
        <taxon>fabids</taxon>
        <taxon>Fabales</taxon>
        <taxon>Fabaceae</taxon>
        <taxon>Papilionoideae</taxon>
        <taxon>50 kb inversion clade</taxon>
        <taxon>NPAAA clade</taxon>
        <taxon>indigoferoid/millettioid clade</taxon>
        <taxon>Phaseoleae</taxon>
        <taxon>Cajanus</taxon>
    </lineage>
</organism>
<dbReference type="PANTHER" id="PTHR34057:SF10">
    <property type="entry name" value="TRANSPOSASE, PTTA_EN_SPM, PLANT"/>
    <property type="match status" value="1"/>
</dbReference>
<accession>A0A151RWV4</accession>
<dbReference type="AlphaFoldDB" id="A0A151RWV4"/>
<dbReference type="OMA" id="CEDATEY"/>
<dbReference type="EMBL" id="KQ483539">
    <property type="protein sequence ID" value="KYP47028.1"/>
    <property type="molecule type" value="Genomic_DNA"/>
</dbReference>
<feature type="coiled-coil region" evidence="1">
    <location>
        <begin position="262"/>
        <end position="289"/>
    </location>
</feature>
<keyword evidence="3" id="KW-1185">Reference proteome</keyword>
<evidence type="ECO:0000313" key="2">
    <source>
        <dbReference type="EMBL" id="KYP47028.1"/>
    </source>
</evidence>
<feature type="coiled-coil region" evidence="1">
    <location>
        <begin position="132"/>
        <end position="159"/>
    </location>
</feature>
<dbReference type="PANTHER" id="PTHR34057">
    <property type="entry name" value="ELONGATION FACTOR"/>
    <property type="match status" value="1"/>
</dbReference>
<dbReference type="Gramene" id="C.cajan_31455.t">
    <property type="protein sequence ID" value="C.cajan_31455.t"/>
    <property type="gene ID" value="C.cajan_31455"/>
</dbReference>
<sequence length="411" mass="47399">MGQEVLVPVEVYMCDDACGEEPKSIKQIPSSGGNEDVEVNITGGSNLGKAFVVEDSCEDATEYSSSFDYTGSGAENVSSFSDAEVESRRCADDPSSSMCDDWYESCERREKRMPKSLTIHWRRFIRPIRWRCKWIELRMKQLQSQARKYEKELAAYNYTKQLDFAHLTIDDSNIKSVPRYGRMHRNNIMKRNRRKRVEEQCDQASYMSNHSLFSYYEKKDCTVDTCLKDFRDVGLGVNDSNEELKLNDEWSSIEYEHIDKSLDDIIQKIEAVQSQVQKLKTRTDTLQSEFHLGDLLMPGNASASREGIIPFVETTNSPELNDQWEDIKDEVLVPNQAAREEWNDCKYDANRLLKRTNESIQEDKFILEVQVSEPAPPENLVNEHSTWMSCSTLMSNISTSKRKRRKKSGSS</sequence>
<dbReference type="CDD" id="cd11650">
    <property type="entry name" value="AT4G37440_like"/>
    <property type="match status" value="1"/>
</dbReference>
<name>A0A151RWV4_CAJCA</name>
<reference evidence="2" key="1">
    <citation type="journal article" date="2012" name="Nat. Biotechnol.">
        <title>Draft genome sequence of pigeonpea (Cajanus cajan), an orphan legume crop of resource-poor farmers.</title>
        <authorList>
            <person name="Varshney R.K."/>
            <person name="Chen W."/>
            <person name="Li Y."/>
            <person name="Bharti A.K."/>
            <person name="Saxena R.K."/>
            <person name="Schlueter J.A."/>
            <person name="Donoghue M.T."/>
            <person name="Azam S."/>
            <person name="Fan G."/>
            <person name="Whaley A.M."/>
            <person name="Farmer A.D."/>
            <person name="Sheridan J."/>
            <person name="Iwata A."/>
            <person name="Tuteja R."/>
            <person name="Penmetsa R.V."/>
            <person name="Wu W."/>
            <person name="Upadhyaya H.D."/>
            <person name="Yang S.P."/>
            <person name="Shah T."/>
            <person name="Saxena K.B."/>
            <person name="Michael T."/>
            <person name="McCombie W.R."/>
            <person name="Yang B."/>
            <person name="Zhang G."/>
            <person name="Yang H."/>
            <person name="Wang J."/>
            <person name="Spillane C."/>
            <person name="Cook D.R."/>
            <person name="May G.D."/>
            <person name="Xu X."/>
            <person name="Jackson S.A."/>
        </authorList>
    </citation>
    <scope>NUCLEOTIDE SEQUENCE [LARGE SCALE GENOMIC DNA]</scope>
</reference>
<evidence type="ECO:0000256" key="1">
    <source>
        <dbReference type="SAM" id="Coils"/>
    </source>
</evidence>
<protein>
    <submittedName>
        <fullName evidence="2">Uncharacterized protein</fullName>
    </submittedName>
</protein>
<keyword evidence="1" id="KW-0175">Coiled coil</keyword>
<dbReference type="Proteomes" id="UP000075243">
    <property type="component" value="Unassembled WGS sequence"/>
</dbReference>
<dbReference type="InterPro" id="IPR038745">
    <property type="entry name" value="AT4G37440-like"/>
</dbReference>